<gene>
    <name evidence="2" type="ORF">COLO4_32199</name>
</gene>
<reference evidence="3" key="1">
    <citation type="submission" date="2013-09" db="EMBL/GenBank/DDBJ databases">
        <title>Corchorus olitorius genome sequencing.</title>
        <authorList>
            <person name="Alam M."/>
            <person name="Haque M.S."/>
            <person name="Islam M.S."/>
            <person name="Emdad E.M."/>
            <person name="Islam M.M."/>
            <person name="Ahmed B."/>
            <person name="Halim A."/>
            <person name="Hossen Q.M.M."/>
            <person name="Hossain M.Z."/>
            <person name="Ahmed R."/>
            <person name="Khan M.M."/>
            <person name="Islam R."/>
            <person name="Rashid M.M."/>
            <person name="Khan S.A."/>
            <person name="Rahman M.S."/>
            <person name="Alam M."/>
            <person name="Yahiya A.S."/>
            <person name="Khan M.S."/>
            <person name="Azam M.S."/>
            <person name="Haque T."/>
            <person name="Lashkar M.Z.H."/>
            <person name="Akhand A.I."/>
            <person name="Morshed G."/>
            <person name="Roy S."/>
            <person name="Uddin K.S."/>
            <person name="Rabeya T."/>
            <person name="Hossain A.S."/>
            <person name="Chowdhury A."/>
            <person name="Snigdha A.R."/>
            <person name="Mortoza M.S."/>
            <person name="Matin S.A."/>
            <person name="Hoque S.M.E."/>
            <person name="Islam M.K."/>
            <person name="Roy D.K."/>
            <person name="Haider R."/>
            <person name="Moosa M.M."/>
            <person name="Elias S.M."/>
            <person name="Hasan A.M."/>
            <person name="Jahan S."/>
            <person name="Shafiuddin M."/>
            <person name="Mahmood N."/>
            <person name="Shommy N.S."/>
        </authorList>
    </citation>
    <scope>NUCLEOTIDE SEQUENCE [LARGE SCALE GENOMIC DNA]</scope>
    <source>
        <strain evidence="3">cv. O-4</strain>
    </source>
</reference>
<dbReference type="AlphaFoldDB" id="A0A1R3H0F0"/>
<dbReference type="EMBL" id="AWUE01021046">
    <property type="protein sequence ID" value="OMO63835.1"/>
    <property type="molecule type" value="Genomic_DNA"/>
</dbReference>
<dbReference type="Proteomes" id="UP000187203">
    <property type="component" value="Unassembled WGS sequence"/>
</dbReference>
<comment type="caution">
    <text evidence="2">The sequence shown here is derived from an EMBL/GenBank/DDBJ whole genome shotgun (WGS) entry which is preliminary data.</text>
</comment>
<protein>
    <submittedName>
        <fullName evidence="2">Uncharacterized protein</fullName>
    </submittedName>
</protein>
<feature type="region of interest" description="Disordered" evidence="1">
    <location>
        <begin position="36"/>
        <end position="65"/>
    </location>
</feature>
<accession>A0A1R3H0F0</accession>
<keyword evidence="3" id="KW-1185">Reference proteome</keyword>
<evidence type="ECO:0000313" key="3">
    <source>
        <dbReference type="Proteomes" id="UP000187203"/>
    </source>
</evidence>
<sequence>MVMNFGFECASLVGSVELGEGRPTSEWCVLMSGNEHHQTRRGGGVVGSLTEGWSGREKERGNRWR</sequence>
<evidence type="ECO:0000256" key="1">
    <source>
        <dbReference type="SAM" id="MobiDB-lite"/>
    </source>
</evidence>
<evidence type="ECO:0000313" key="2">
    <source>
        <dbReference type="EMBL" id="OMO63835.1"/>
    </source>
</evidence>
<name>A0A1R3H0F0_9ROSI</name>
<proteinExistence type="predicted"/>
<organism evidence="2 3">
    <name type="scientific">Corchorus olitorius</name>
    <dbReference type="NCBI Taxonomy" id="93759"/>
    <lineage>
        <taxon>Eukaryota</taxon>
        <taxon>Viridiplantae</taxon>
        <taxon>Streptophyta</taxon>
        <taxon>Embryophyta</taxon>
        <taxon>Tracheophyta</taxon>
        <taxon>Spermatophyta</taxon>
        <taxon>Magnoliopsida</taxon>
        <taxon>eudicotyledons</taxon>
        <taxon>Gunneridae</taxon>
        <taxon>Pentapetalae</taxon>
        <taxon>rosids</taxon>
        <taxon>malvids</taxon>
        <taxon>Malvales</taxon>
        <taxon>Malvaceae</taxon>
        <taxon>Grewioideae</taxon>
        <taxon>Apeibeae</taxon>
        <taxon>Corchorus</taxon>
    </lineage>
</organism>
<feature type="compositionally biased region" description="Basic and acidic residues" evidence="1">
    <location>
        <begin position="54"/>
        <end position="65"/>
    </location>
</feature>